<name>A0A0C2SKG3_AMAMK</name>
<evidence type="ECO:0000313" key="4">
    <source>
        <dbReference type="Proteomes" id="UP000054549"/>
    </source>
</evidence>
<proteinExistence type="predicted"/>
<dbReference type="Pfam" id="PF24883">
    <property type="entry name" value="NPHP3_N"/>
    <property type="match status" value="1"/>
</dbReference>
<feature type="non-terminal residue" evidence="3">
    <location>
        <position position="76"/>
    </location>
</feature>
<dbReference type="SUPFAM" id="SSF52540">
    <property type="entry name" value="P-loop containing nucleoside triphosphate hydrolases"/>
    <property type="match status" value="1"/>
</dbReference>
<gene>
    <name evidence="3" type="ORF">M378DRAFT_36072</name>
</gene>
<dbReference type="HOGENOM" id="CLU_000288_6_17_1"/>
<accession>A0A0C2SKG3</accession>
<keyword evidence="1" id="KW-0677">Repeat</keyword>
<dbReference type="EMBL" id="KN818760">
    <property type="protein sequence ID" value="KIL54414.1"/>
    <property type="molecule type" value="Genomic_DNA"/>
</dbReference>
<evidence type="ECO:0000313" key="3">
    <source>
        <dbReference type="EMBL" id="KIL54414.1"/>
    </source>
</evidence>
<feature type="non-terminal residue" evidence="3">
    <location>
        <position position="1"/>
    </location>
</feature>
<organism evidence="3 4">
    <name type="scientific">Amanita muscaria (strain Koide BX008)</name>
    <dbReference type="NCBI Taxonomy" id="946122"/>
    <lineage>
        <taxon>Eukaryota</taxon>
        <taxon>Fungi</taxon>
        <taxon>Dikarya</taxon>
        <taxon>Basidiomycota</taxon>
        <taxon>Agaricomycotina</taxon>
        <taxon>Agaricomycetes</taxon>
        <taxon>Agaricomycetidae</taxon>
        <taxon>Agaricales</taxon>
        <taxon>Pluteineae</taxon>
        <taxon>Amanitaceae</taxon>
        <taxon>Amanita</taxon>
    </lineage>
</organism>
<dbReference type="InParanoid" id="A0A0C2SKG3"/>
<dbReference type="OrthoDB" id="5106486at2759"/>
<dbReference type="AlphaFoldDB" id="A0A0C2SKG3"/>
<dbReference type="InterPro" id="IPR056884">
    <property type="entry name" value="NPHP3-like_N"/>
</dbReference>
<keyword evidence="4" id="KW-1185">Reference proteome</keyword>
<evidence type="ECO:0000259" key="2">
    <source>
        <dbReference type="Pfam" id="PF24883"/>
    </source>
</evidence>
<sequence>ALHNSFHSPPECYSDTRKTIRREIGEWIDDNTSTKSPLLWLNGPAAVGKSVIAKTIAGSHDQVVATFFFATSSDRS</sequence>
<reference evidence="3 4" key="1">
    <citation type="submission" date="2014-04" db="EMBL/GenBank/DDBJ databases">
        <title>Evolutionary Origins and Diversification of the Mycorrhizal Mutualists.</title>
        <authorList>
            <consortium name="DOE Joint Genome Institute"/>
            <consortium name="Mycorrhizal Genomics Consortium"/>
            <person name="Kohler A."/>
            <person name="Kuo A."/>
            <person name="Nagy L.G."/>
            <person name="Floudas D."/>
            <person name="Copeland A."/>
            <person name="Barry K.W."/>
            <person name="Cichocki N."/>
            <person name="Veneault-Fourrey C."/>
            <person name="LaButti K."/>
            <person name="Lindquist E.A."/>
            <person name="Lipzen A."/>
            <person name="Lundell T."/>
            <person name="Morin E."/>
            <person name="Murat C."/>
            <person name="Riley R."/>
            <person name="Ohm R."/>
            <person name="Sun H."/>
            <person name="Tunlid A."/>
            <person name="Henrissat B."/>
            <person name="Grigoriev I.V."/>
            <person name="Hibbett D.S."/>
            <person name="Martin F."/>
        </authorList>
    </citation>
    <scope>NUCLEOTIDE SEQUENCE [LARGE SCALE GENOMIC DNA]</scope>
    <source>
        <strain evidence="3 4">Koide BX008</strain>
    </source>
</reference>
<evidence type="ECO:0000256" key="1">
    <source>
        <dbReference type="ARBA" id="ARBA00022737"/>
    </source>
</evidence>
<dbReference type="Proteomes" id="UP000054549">
    <property type="component" value="Unassembled WGS sequence"/>
</dbReference>
<protein>
    <recommendedName>
        <fullName evidence="2">Nephrocystin 3-like N-terminal domain-containing protein</fullName>
    </recommendedName>
</protein>
<feature type="domain" description="Nephrocystin 3-like N-terminal" evidence="2">
    <location>
        <begin position="23"/>
        <end position="73"/>
    </location>
</feature>
<dbReference type="InterPro" id="IPR027417">
    <property type="entry name" value="P-loop_NTPase"/>
</dbReference>